<organism evidence="1 2">
    <name type="scientific">Rhabditophanes sp. KR3021</name>
    <dbReference type="NCBI Taxonomy" id="114890"/>
    <lineage>
        <taxon>Eukaryota</taxon>
        <taxon>Metazoa</taxon>
        <taxon>Ecdysozoa</taxon>
        <taxon>Nematoda</taxon>
        <taxon>Chromadorea</taxon>
        <taxon>Rhabditida</taxon>
        <taxon>Tylenchina</taxon>
        <taxon>Panagrolaimomorpha</taxon>
        <taxon>Strongyloidoidea</taxon>
        <taxon>Alloionematidae</taxon>
        <taxon>Rhabditophanes</taxon>
    </lineage>
</organism>
<protein>
    <submittedName>
        <fullName evidence="2">PALP domain-containing protein</fullName>
    </submittedName>
</protein>
<accession>A0AC35UCG2</accession>
<sequence>MSRSKINADVSELIGNTPMVYLNNITKGLDAKIDAEQKGIITPGVTVLIEATSGNMGLGLACLCAIKGYRLILVMPSSMSLERRTSLKAYGADIVLTDPAFAVKGALERAEELRQMIPNAHILDQFGNDSNPKCHYETTGPEIWEQSEHKVAAVALGVGSAGTLSGVAKFLKEQNPEIKAYGVEPFESSVINGFEHSPHKIQGMGTGFIPVVLAQEYLSGCLRVHSDDAIAMAKRLAKEEGLLTGISSGANLCAAIQLAKMPEFKGKLIVTSFASFGDRYLSTILYNDIREEAEKMKQTTIEQDREFFSKQYKF</sequence>
<evidence type="ECO:0000313" key="2">
    <source>
        <dbReference type="WBParaSite" id="RSKR_0000987800.1"/>
    </source>
</evidence>
<proteinExistence type="predicted"/>
<dbReference type="Proteomes" id="UP000095286">
    <property type="component" value="Unplaced"/>
</dbReference>
<evidence type="ECO:0000313" key="1">
    <source>
        <dbReference type="Proteomes" id="UP000095286"/>
    </source>
</evidence>
<reference evidence="2" key="1">
    <citation type="submission" date="2016-11" db="UniProtKB">
        <authorList>
            <consortium name="WormBaseParasite"/>
        </authorList>
    </citation>
    <scope>IDENTIFICATION</scope>
    <source>
        <strain evidence="2">KR3021</strain>
    </source>
</reference>
<dbReference type="WBParaSite" id="RSKR_0000987800.1">
    <property type="protein sequence ID" value="RSKR_0000987800.1"/>
    <property type="gene ID" value="RSKR_0000987800"/>
</dbReference>
<name>A0AC35UCG2_9BILA</name>